<dbReference type="OrthoDB" id="1442602at2"/>
<proteinExistence type="predicted"/>
<evidence type="ECO:0000313" key="1">
    <source>
        <dbReference type="EMBL" id="SFS80600.1"/>
    </source>
</evidence>
<reference evidence="2" key="1">
    <citation type="submission" date="2016-10" db="EMBL/GenBank/DDBJ databases">
        <authorList>
            <person name="Varghese N."/>
            <person name="Submissions S."/>
        </authorList>
    </citation>
    <scope>NUCLEOTIDE SEQUENCE [LARGE SCALE GENOMIC DNA]</scope>
    <source>
        <strain evidence="2">DSM 24450</strain>
    </source>
</reference>
<evidence type="ECO:0000313" key="2">
    <source>
        <dbReference type="Proteomes" id="UP000199312"/>
    </source>
</evidence>
<accession>A0A1I6SUQ2</accession>
<gene>
    <name evidence="1" type="ORF">SAMN04488006_0139</name>
</gene>
<dbReference type="EMBL" id="FOZP01000011">
    <property type="protein sequence ID" value="SFS80600.1"/>
    <property type="molecule type" value="Genomic_DNA"/>
</dbReference>
<sequence>MKIKKTASYTHIISTENSVVEFVTNFNEKYSQLSEQHLIIDFSEKINIEIKDLLLFLKTSLKHQTNGFSFVIISNGIDIDDIPDEINVVPTFIEALDILEMDAIERDLGF</sequence>
<organism evidence="1 2">
    <name type="scientific">Lutibacter maritimus</name>
    <dbReference type="NCBI Taxonomy" id="593133"/>
    <lineage>
        <taxon>Bacteria</taxon>
        <taxon>Pseudomonadati</taxon>
        <taxon>Bacteroidota</taxon>
        <taxon>Flavobacteriia</taxon>
        <taxon>Flavobacteriales</taxon>
        <taxon>Flavobacteriaceae</taxon>
        <taxon>Lutibacter</taxon>
    </lineage>
</organism>
<dbReference type="Proteomes" id="UP000199312">
    <property type="component" value="Unassembled WGS sequence"/>
</dbReference>
<dbReference type="AlphaFoldDB" id="A0A1I6SUQ2"/>
<protein>
    <submittedName>
        <fullName evidence="1">Uncharacterized protein</fullName>
    </submittedName>
</protein>
<dbReference type="RefSeq" id="WP_090230573.1">
    <property type="nucleotide sequence ID" value="NZ_FOZP01000011.1"/>
</dbReference>
<keyword evidence="2" id="KW-1185">Reference proteome</keyword>
<name>A0A1I6SUQ2_9FLAO</name>
<dbReference type="STRING" id="593133.SAMN04488006_0139"/>